<keyword evidence="4" id="KW-1185">Reference proteome</keyword>
<evidence type="ECO:0000313" key="3">
    <source>
        <dbReference type="EMBL" id="BBY46754.1"/>
    </source>
</evidence>
<dbReference type="Pfam" id="PF04075">
    <property type="entry name" value="F420H2_quin_red"/>
    <property type="match status" value="1"/>
</dbReference>
<gene>
    <name evidence="3" type="ORF">MARA_01840</name>
</gene>
<dbReference type="NCBIfam" id="TIGR00026">
    <property type="entry name" value="hi_GC_TIGR00026"/>
    <property type="match status" value="1"/>
</dbReference>
<organism evidence="3 4">
    <name type="scientific">Mycolicibacterium arabiense</name>
    <dbReference type="NCBI Taxonomy" id="1286181"/>
    <lineage>
        <taxon>Bacteria</taxon>
        <taxon>Bacillati</taxon>
        <taxon>Actinomycetota</taxon>
        <taxon>Actinomycetes</taxon>
        <taxon>Mycobacteriales</taxon>
        <taxon>Mycobacteriaceae</taxon>
        <taxon>Mycolicibacterium</taxon>
    </lineage>
</organism>
<name>A0A7I7RQB1_9MYCO</name>
<protein>
    <submittedName>
        <fullName evidence="3">F420H(2)-dependent quinone reductase</fullName>
    </submittedName>
</protein>
<geneLocation type="plasmid" evidence="3">
    <name>pJCM18538</name>
</geneLocation>
<keyword evidence="3" id="KW-0614">Plasmid</keyword>
<dbReference type="PANTHER" id="PTHR39428:SF1">
    <property type="entry name" value="F420H(2)-DEPENDENT QUINONE REDUCTASE RV1261C"/>
    <property type="match status" value="1"/>
</dbReference>
<dbReference type="GO" id="GO:0016491">
    <property type="term" value="F:oxidoreductase activity"/>
    <property type="evidence" value="ECO:0007669"/>
    <property type="project" value="InterPro"/>
</dbReference>
<reference evidence="3 4" key="1">
    <citation type="journal article" date="2019" name="Emerg. Microbes Infect.">
        <title>Comprehensive subspecies identification of 175 nontuberculous mycobacteria species based on 7547 genomic profiles.</title>
        <authorList>
            <person name="Matsumoto Y."/>
            <person name="Kinjo T."/>
            <person name="Motooka D."/>
            <person name="Nabeya D."/>
            <person name="Jung N."/>
            <person name="Uechi K."/>
            <person name="Horii T."/>
            <person name="Iida T."/>
            <person name="Fujita J."/>
            <person name="Nakamura S."/>
        </authorList>
    </citation>
    <scope>NUCLEOTIDE SEQUENCE [LARGE SCALE GENOMIC DNA]</scope>
    <source>
        <strain evidence="3 4">JCM 18538</strain>
        <plasmid evidence="3">pJCM18538</plasmid>
    </source>
</reference>
<sequence length="160" mass="18580">MSNIPLLERYLGVPLVRLHDAIHKGTRGRIGQRLPWMSVGPPFLLLHTMRSVTGPMNTDSLVYAIDASKYVVVASNHGEPWSPRWYHRIRADHRVEITVAGHRMPATAKVVHFDDLDYERLWDLVNDNAFNRYRICQARKRRRIPIVTLTPCHDLGRCHR</sequence>
<evidence type="ECO:0000256" key="1">
    <source>
        <dbReference type="ARBA" id="ARBA00008710"/>
    </source>
</evidence>
<dbReference type="EMBL" id="AP022592">
    <property type="protein sequence ID" value="BBY46754.1"/>
    <property type="molecule type" value="Genomic_DNA"/>
</dbReference>
<dbReference type="InterPro" id="IPR004378">
    <property type="entry name" value="F420H2_quin_Rdtase"/>
</dbReference>
<comment type="similarity">
    <text evidence="1">Belongs to the F420H(2)-dependent quinone reductase family.</text>
</comment>
<evidence type="ECO:0000256" key="2">
    <source>
        <dbReference type="ARBA" id="ARBA00049106"/>
    </source>
</evidence>
<evidence type="ECO:0000313" key="4">
    <source>
        <dbReference type="Proteomes" id="UP000467428"/>
    </source>
</evidence>
<dbReference type="Proteomes" id="UP000467428">
    <property type="component" value="Plasmid pJCM18538"/>
</dbReference>
<proteinExistence type="inferred from homology"/>
<dbReference type="RefSeq" id="WP_163916330.1">
    <property type="nucleotide sequence ID" value="NZ_AP022592.1"/>
</dbReference>
<comment type="catalytic activity">
    <reaction evidence="2">
        <text>oxidized coenzyme F420-(gamma-L-Glu)(n) + a quinol + H(+) = reduced coenzyme F420-(gamma-L-Glu)(n) + a quinone</text>
        <dbReference type="Rhea" id="RHEA:39663"/>
        <dbReference type="Rhea" id="RHEA-COMP:12939"/>
        <dbReference type="Rhea" id="RHEA-COMP:14378"/>
        <dbReference type="ChEBI" id="CHEBI:15378"/>
        <dbReference type="ChEBI" id="CHEBI:24646"/>
        <dbReference type="ChEBI" id="CHEBI:132124"/>
        <dbReference type="ChEBI" id="CHEBI:133980"/>
        <dbReference type="ChEBI" id="CHEBI:139511"/>
    </reaction>
</comment>
<dbReference type="AlphaFoldDB" id="A0A7I7RQB1"/>
<dbReference type="KEGG" id="marz:MARA_01840"/>
<dbReference type="GO" id="GO:0070967">
    <property type="term" value="F:coenzyme F420 binding"/>
    <property type="evidence" value="ECO:0007669"/>
    <property type="project" value="TreeGrafter"/>
</dbReference>
<dbReference type="InterPro" id="IPR012349">
    <property type="entry name" value="Split_barrel_FMN-bd"/>
</dbReference>
<accession>A0A7I7RQB1</accession>
<dbReference type="PANTHER" id="PTHR39428">
    <property type="entry name" value="F420H(2)-DEPENDENT QUINONE REDUCTASE RV1261C"/>
    <property type="match status" value="1"/>
</dbReference>
<dbReference type="Gene3D" id="2.30.110.10">
    <property type="entry name" value="Electron Transport, Fmn-binding Protein, Chain A"/>
    <property type="match status" value="1"/>
</dbReference>
<dbReference type="GO" id="GO:0005886">
    <property type="term" value="C:plasma membrane"/>
    <property type="evidence" value="ECO:0007669"/>
    <property type="project" value="TreeGrafter"/>
</dbReference>